<dbReference type="PANTHER" id="PTHR35686:SF1">
    <property type="entry name" value="KINETOCHORE PROTEIN"/>
    <property type="match status" value="1"/>
</dbReference>
<feature type="compositionally biased region" description="Basic and acidic residues" evidence="1">
    <location>
        <begin position="25"/>
        <end position="38"/>
    </location>
</feature>
<reference evidence="2 3" key="1">
    <citation type="journal article" date="2018" name="PLoS Genet.">
        <title>Population sequencing reveals clonal diversity and ancestral inbreeding in the grapevine cultivar Chardonnay.</title>
        <authorList>
            <person name="Roach M.J."/>
            <person name="Johnson D.L."/>
            <person name="Bohlmann J."/>
            <person name="van Vuuren H.J."/>
            <person name="Jones S.J."/>
            <person name="Pretorius I.S."/>
            <person name="Schmidt S.A."/>
            <person name="Borneman A.R."/>
        </authorList>
    </citation>
    <scope>NUCLEOTIDE SEQUENCE [LARGE SCALE GENOMIC DNA]</scope>
    <source>
        <strain evidence="3">cv. Chardonnay</strain>
        <tissue evidence="2">Leaf</tissue>
    </source>
</reference>
<evidence type="ECO:0000313" key="2">
    <source>
        <dbReference type="EMBL" id="RVW54582.1"/>
    </source>
</evidence>
<dbReference type="Proteomes" id="UP000288805">
    <property type="component" value="Unassembled WGS sequence"/>
</dbReference>
<name>A0A438F4N2_VITVI</name>
<accession>A0A438F4N2</accession>
<evidence type="ECO:0000313" key="3">
    <source>
        <dbReference type="Proteomes" id="UP000288805"/>
    </source>
</evidence>
<gene>
    <name evidence="2" type="ORF">CK203_071414</name>
</gene>
<evidence type="ECO:0000256" key="1">
    <source>
        <dbReference type="SAM" id="MobiDB-lite"/>
    </source>
</evidence>
<dbReference type="EMBL" id="QGNW01001126">
    <property type="protein sequence ID" value="RVW54582.1"/>
    <property type="molecule type" value="Genomic_DNA"/>
</dbReference>
<dbReference type="PANTHER" id="PTHR35686">
    <property type="entry name" value="KINETOCHORE PROTEIN"/>
    <property type="match status" value="1"/>
</dbReference>
<feature type="region of interest" description="Disordered" evidence="1">
    <location>
        <begin position="163"/>
        <end position="188"/>
    </location>
</feature>
<proteinExistence type="predicted"/>
<organism evidence="2 3">
    <name type="scientific">Vitis vinifera</name>
    <name type="common">Grape</name>
    <dbReference type="NCBI Taxonomy" id="29760"/>
    <lineage>
        <taxon>Eukaryota</taxon>
        <taxon>Viridiplantae</taxon>
        <taxon>Streptophyta</taxon>
        <taxon>Embryophyta</taxon>
        <taxon>Tracheophyta</taxon>
        <taxon>Spermatophyta</taxon>
        <taxon>Magnoliopsida</taxon>
        <taxon>eudicotyledons</taxon>
        <taxon>Gunneridae</taxon>
        <taxon>Pentapetalae</taxon>
        <taxon>rosids</taxon>
        <taxon>Vitales</taxon>
        <taxon>Vitaceae</taxon>
        <taxon>Viteae</taxon>
        <taxon>Vitis</taxon>
    </lineage>
</organism>
<feature type="region of interest" description="Disordered" evidence="1">
    <location>
        <begin position="8"/>
        <end position="50"/>
    </location>
</feature>
<protein>
    <submittedName>
        <fullName evidence="2">Uncharacterized protein</fullName>
    </submittedName>
</protein>
<dbReference type="AlphaFoldDB" id="A0A438F4N2"/>
<sequence length="301" mass="33778">MMMMKCLSSTMGSLDPLPRKGSKCNSEEERVYDDEGKQFSKGGKTKAKPKFSFRLQSNKEDSFGPFITNEKSSRSSKVDQVPEGLEAIEHKTMEGAIAEFVHGFHGEKLKETEIHAVQGDQTVGHGCSKHSFSTANLIWFLLQCCRRKGRRVQLVIKKNISTSEDRTMQNEDPDEPMASGPSSDDEANMQNTRLNVSEAERKTMADRFHDALGAASVNDEAPLFVVPKPSGTGLFGKLQQVMRNEKEKDMNFLKKLQIGASPNYEASCIDVKILSRFFEAKLTVCNCSLVEMKRSFYIFLH</sequence>
<comment type="caution">
    <text evidence="2">The sequence shown here is derived from an EMBL/GenBank/DDBJ whole genome shotgun (WGS) entry which is preliminary data.</text>
</comment>